<dbReference type="RefSeq" id="WP_243800074.1">
    <property type="nucleotide sequence ID" value="NZ_CP094669.1"/>
</dbReference>
<sequence length="266" mass="29522">MAFNFPITRLSVMIRLLRAILLLSLPGLASCSSLYFPPPPQVPLLTQKGEWSAGVHSNFSGNTALQGAYAVGEHIGVMGSASFLHSNKKEDFFGSKTKRESIDHDFVEGGVGYFTRLRKDRRVLEVYGGLGVGNTKRTRFNNETNITTETAEGKLNKYFVQVNYTSKDEKSFHALGRDWDFNYGTALRASYMQLNDLRVEGVAQAPEDNVFLEPITYTRIQVLGPIQLQLISGSNFGLRSRKFLKASNSVFQLGVIVNVGGQEGRK</sequence>
<evidence type="ECO:0000313" key="1">
    <source>
        <dbReference type="EMBL" id="UOG75736.1"/>
    </source>
</evidence>
<organism evidence="1 2">
    <name type="scientific">Hymenobacter tibetensis</name>
    <dbReference type="NCBI Taxonomy" id="497967"/>
    <lineage>
        <taxon>Bacteria</taxon>
        <taxon>Pseudomonadati</taxon>
        <taxon>Bacteroidota</taxon>
        <taxon>Cytophagia</taxon>
        <taxon>Cytophagales</taxon>
        <taxon>Hymenobacteraceae</taxon>
        <taxon>Hymenobacter</taxon>
    </lineage>
</organism>
<reference evidence="1 2" key="1">
    <citation type="submission" date="2022-03" db="EMBL/GenBank/DDBJ databases">
        <title>Hymenobactersp. isolated from the air.</title>
        <authorList>
            <person name="Won M."/>
            <person name="Kwon S.-W."/>
        </authorList>
    </citation>
    <scope>NUCLEOTIDE SEQUENCE [LARGE SCALE GENOMIC DNA]</scope>
    <source>
        <strain evidence="1 2">KACC 21982</strain>
    </source>
</reference>
<dbReference type="EMBL" id="CP094669">
    <property type="protein sequence ID" value="UOG75736.1"/>
    <property type="molecule type" value="Genomic_DNA"/>
</dbReference>
<name>A0ABY4D084_9BACT</name>
<evidence type="ECO:0008006" key="3">
    <source>
        <dbReference type="Google" id="ProtNLM"/>
    </source>
</evidence>
<keyword evidence="2" id="KW-1185">Reference proteome</keyword>
<evidence type="ECO:0000313" key="2">
    <source>
        <dbReference type="Proteomes" id="UP000831113"/>
    </source>
</evidence>
<accession>A0ABY4D084</accession>
<proteinExistence type="predicted"/>
<dbReference type="Proteomes" id="UP000831113">
    <property type="component" value="Chromosome"/>
</dbReference>
<protein>
    <recommendedName>
        <fullName evidence="3">Outer membrane protein beta-barrel domain-containing protein</fullName>
    </recommendedName>
</protein>
<gene>
    <name evidence="1" type="ORF">MTX78_03865</name>
</gene>